<keyword evidence="2" id="KW-1133">Transmembrane helix</keyword>
<feature type="transmembrane region" description="Helical" evidence="2">
    <location>
        <begin position="44"/>
        <end position="67"/>
    </location>
</feature>
<organism evidence="3 4">
    <name type="scientific">Microbotryum saponariae</name>
    <dbReference type="NCBI Taxonomy" id="289078"/>
    <lineage>
        <taxon>Eukaryota</taxon>
        <taxon>Fungi</taxon>
        <taxon>Dikarya</taxon>
        <taxon>Basidiomycota</taxon>
        <taxon>Pucciniomycotina</taxon>
        <taxon>Microbotryomycetes</taxon>
        <taxon>Microbotryales</taxon>
        <taxon>Microbotryaceae</taxon>
        <taxon>Microbotryum</taxon>
    </lineage>
</organism>
<protein>
    <submittedName>
        <fullName evidence="3">BZ3500_MvSof-1268-A1-R1_Chr1-3g01589 protein</fullName>
    </submittedName>
</protein>
<keyword evidence="2" id="KW-0812">Transmembrane</keyword>
<evidence type="ECO:0000313" key="3">
    <source>
        <dbReference type="EMBL" id="SCZ89806.1"/>
    </source>
</evidence>
<dbReference type="AlphaFoldDB" id="A0A2X0KG81"/>
<accession>A0A2X0KG81</accession>
<feature type="region of interest" description="Disordered" evidence="1">
    <location>
        <begin position="76"/>
        <end position="119"/>
    </location>
</feature>
<evidence type="ECO:0000313" key="4">
    <source>
        <dbReference type="Proteomes" id="UP000249723"/>
    </source>
</evidence>
<gene>
    <name evidence="3" type="ORF">BZ3500_MVSOF-1268-A1-R1_CHR1-3G01589</name>
</gene>
<keyword evidence="2" id="KW-0472">Membrane</keyword>
<evidence type="ECO:0000256" key="1">
    <source>
        <dbReference type="SAM" id="MobiDB-lite"/>
    </source>
</evidence>
<feature type="compositionally biased region" description="Polar residues" evidence="1">
    <location>
        <begin position="82"/>
        <end position="96"/>
    </location>
</feature>
<keyword evidence="4" id="KW-1185">Reference proteome</keyword>
<name>A0A2X0KG81_9BASI</name>
<dbReference type="EMBL" id="FMWP01000014">
    <property type="protein sequence ID" value="SCZ89806.1"/>
    <property type="molecule type" value="Genomic_DNA"/>
</dbReference>
<reference evidence="4" key="1">
    <citation type="submission" date="2016-10" db="EMBL/GenBank/DDBJ databases">
        <authorList>
            <person name="Jeantristanb JTB J.-T."/>
            <person name="Ricardo R."/>
        </authorList>
    </citation>
    <scope>NUCLEOTIDE SEQUENCE [LARGE SCALE GENOMIC DNA]</scope>
</reference>
<dbReference type="Proteomes" id="UP000249723">
    <property type="component" value="Unassembled WGS sequence"/>
</dbReference>
<evidence type="ECO:0000256" key="2">
    <source>
        <dbReference type="SAM" id="Phobius"/>
    </source>
</evidence>
<sequence>MNIDCSQCVSVIVTLTLSFTTENIWNYIYILPNDSPKWAEVELSYFFVPWVYSIIYSIGCTALFLNLSGVRRSRSRSHNPAEVQSDSILEHGSTSPPVIPLSPDGRGLGIGDLSRDEADGKLALPPFRLDRLGDRQRA</sequence>
<proteinExistence type="predicted"/>